<reference evidence="2 3" key="1">
    <citation type="submission" date="2015-04" db="EMBL/GenBank/DDBJ databases">
        <title>Complete genome sequence of Schizopora paradoxa KUC8140, a cosmopolitan wood degrader in East Asia.</title>
        <authorList>
            <consortium name="DOE Joint Genome Institute"/>
            <person name="Min B."/>
            <person name="Park H."/>
            <person name="Jang Y."/>
            <person name="Kim J.-J."/>
            <person name="Kim K.H."/>
            <person name="Pangilinan J."/>
            <person name="Lipzen A."/>
            <person name="Riley R."/>
            <person name="Grigoriev I.V."/>
            <person name="Spatafora J.W."/>
            <person name="Choi I.-G."/>
        </authorList>
    </citation>
    <scope>NUCLEOTIDE SEQUENCE [LARGE SCALE GENOMIC DNA]</scope>
    <source>
        <strain evidence="2 3">KUC8140</strain>
    </source>
</reference>
<dbReference type="AlphaFoldDB" id="A0A0H2RJU3"/>
<feature type="region of interest" description="Disordered" evidence="1">
    <location>
        <begin position="220"/>
        <end position="253"/>
    </location>
</feature>
<dbReference type="EMBL" id="KQ086047">
    <property type="protein sequence ID" value="KLO09728.1"/>
    <property type="molecule type" value="Genomic_DNA"/>
</dbReference>
<keyword evidence="3" id="KW-1185">Reference proteome</keyword>
<dbReference type="Proteomes" id="UP000053477">
    <property type="component" value="Unassembled WGS sequence"/>
</dbReference>
<evidence type="ECO:0000313" key="3">
    <source>
        <dbReference type="Proteomes" id="UP000053477"/>
    </source>
</evidence>
<gene>
    <name evidence="2" type="ORF">SCHPADRAFT_943437</name>
</gene>
<evidence type="ECO:0000256" key="1">
    <source>
        <dbReference type="SAM" id="MobiDB-lite"/>
    </source>
</evidence>
<feature type="compositionally biased region" description="Basic residues" evidence="1">
    <location>
        <begin position="234"/>
        <end position="253"/>
    </location>
</feature>
<name>A0A0H2RJU3_9AGAM</name>
<sequence>MDHETNKQFVLKVAEEITKLPSGFSSVYILTADSNCCVLDYCAVQSLIEPDSLKEHVATHASEGIVAVRCNVDGQETNAASVESFLAMLQEGDRLYSTYNNATERDLVKNFLDVYTKKIALVLPRRSEEEQRRSVWERAKYFPGCGSFDGKDFVLQFTHDGKDDQEVANAFWKYMISSDPSEREEVKKDFGGSPQWESFERITTARRDMRELLEKDPYEVLCGGSRPASASSGIRRKSKSKTGKSAKKGVKSD</sequence>
<protein>
    <submittedName>
        <fullName evidence="2">Uncharacterized protein</fullName>
    </submittedName>
</protein>
<organism evidence="2 3">
    <name type="scientific">Schizopora paradoxa</name>
    <dbReference type="NCBI Taxonomy" id="27342"/>
    <lineage>
        <taxon>Eukaryota</taxon>
        <taxon>Fungi</taxon>
        <taxon>Dikarya</taxon>
        <taxon>Basidiomycota</taxon>
        <taxon>Agaricomycotina</taxon>
        <taxon>Agaricomycetes</taxon>
        <taxon>Hymenochaetales</taxon>
        <taxon>Schizoporaceae</taxon>
        <taxon>Schizopora</taxon>
    </lineage>
</organism>
<evidence type="ECO:0000313" key="2">
    <source>
        <dbReference type="EMBL" id="KLO09728.1"/>
    </source>
</evidence>
<dbReference type="InParanoid" id="A0A0H2RJU3"/>
<accession>A0A0H2RJU3</accession>
<proteinExistence type="predicted"/>